<dbReference type="Proteomes" id="UP001515480">
    <property type="component" value="Unassembled WGS sequence"/>
</dbReference>
<dbReference type="PROSITE" id="PS51230">
    <property type="entry name" value="EB1_C"/>
    <property type="match status" value="1"/>
</dbReference>
<keyword evidence="7" id="KW-0206">Cytoskeleton</keyword>
<dbReference type="GO" id="GO:0051301">
    <property type="term" value="P:cell division"/>
    <property type="evidence" value="ECO:0007669"/>
    <property type="project" value="UniProtKB-KW"/>
</dbReference>
<dbReference type="GO" id="GO:0008017">
    <property type="term" value="F:microtubule binding"/>
    <property type="evidence" value="ECO:0007669"/>
    <property type="project" value="InterPro"/>
</dbReference>
<evidence type="ECO:0000256" key="3">
    <source>
        <dbReference type="ARBA" id="ARBA00022490"/>
    </source>
</evidence>
<dbReference type="GO" id="GO:0005874">
    <property type="term" value="C:microtubule"/>
    <property type="evidence" value="ECO:0007669"/>
    <property type="project" value="UniProtKB-KW"/>
</dbReference>
<evidence type="ECO:0000313" key="14">
    <source>
        <dbReference type="EMBL" id="KAL1520430.1"/>
    </source>
</evidence>
<evidence type="ECO:0000256" key="6">
    <source>
        <dbReference type="ARBA" id="ARBA00022776"/>
    </source>
</evidence>
<dbReference type="InterPro" id="IPR027328">
    <property type="entry name" value="MAPRE"/>
</dbReference>
<dbReference type="InterPro" id="IPR036133">
    <property type="entry name" value="EB1_C_sf"/>
</dbReference>
<dbReference type="PANTHER" id="PTHR10623">
    <property type="entry name" value="MICROTUBULE-ASSOCIATED PROTEIN RP/EB FAMILY MEMBER"/>
    <property type="match status" value="1"/>
</dbReference>
<dbReference type="Gene3D" id="1.10.418.10">
    <property type="entry name" value="Calponin-like domain"/>
    <property type="match status" value="1"/>
</dbReference>
<evidence type="ECO:0000256" key="2">
    <source>
        <dbReference type="ARBA" id="ARBA00010729"/>
    </source>
</evidence>
<evidence type="ECO:0000256" key="8">
    <source>
        <dbReference type="ARBA" id="ARBA00023306"/>
    </source>
</evidence>
<feature type="compositionally biased region" description="Low complexity" evidence="11">
    <location>
        <begin position="136"/>
        <end position="145"/>
    </location>
</feature>
<name>A0AB34JFM0_PRYPA</name>
<feature type="compositionally biased region" description="Pro residues" evidence="11">
    <location>
        <begin position="162"/>
        <end position="179"/>
    </location>
</feature>
<dbReference type="InterPro" id="IPR036872">
    <property type="entry name" value="CH_dom_sf"/>
</dbReference>
<dbReference type="InterPro" id="IPR001715">
    <property type="entry name" value="CH_dom"/>
</dbReference>
<gene>
    <name evidence="14" type="ORF">AB1Y20_022014</name>
</gene>
<dbReference type="InterPro" id="IPR004953">
    <property type="entry name" value="EB1_C"/>
</dbReference>
<proteinExistence type="inferred from homology"/>
<feature type="domain" description="Calponin-homology (CH)" evidence="12">
    <location>
        <begin position="12"/>
        <end position="114"/>
    </location>
</feature>
<reference evidence="14 15" key="1">
    <citation type="journal article" date="2024" name="Science">
        <title>Giant polyketide synthase enzymes in the biosynthesis of giant marine polyether toxins.</title>
        <authorList>
            <person name="Fallon T.R."/>
            <person name="Shende V.V."/>
            <person name="Wierzbicki I.H."/>
            <person name="Pendleton A.L."/>
            <person name="Watervoot N.F."/>
            <person name="Auber R.P."/>
            <person name="Gonzalez D.J."/>
            <person name="Wisecaver J.H."/>
            <person name="Moore B.S."/>
        </authorList>
    </citation>
    <scope>NUCLEOTIDE SEQUENCE [LARGE SCALE GENOMIC DNA]</scope>
    <source>
        <strain evidence="14 15">12B1</strain>
    </source>
</reference>
<keyword evidence="4" id="KW-0132">Cell division</keyword>
<evidence type="ECO:0008006" key="16">
    <source>
        <dbReference type="Google" id="ProtNLM"/>
    </source>
</evidence>
<evidence type="ECO:0000313" key="15">
    <source>
        <dbReference type="Proteomes" id="UP001515480"/>
    </source>
</evidence>
<comment type="similarity">
    <text evidence="2">Belongs to the MAPRE family.</text>
</comment>
<evidence type="ECO:0000256" key="9">
    <source>
        <dbReference type="PROSITE-ProRule" id="PRU00576"/>
    </source>
</evidence>
<comment type="caution">
    <text evidence="14">The sequence shown here is derived from an EMBL/GenBank/DDBJ whole genome shotgun (WGS) entry which is preliminary data.</text>
</comment>
<feature type="domain" description="EB1 C-terminal" evidence="13">
    <location>
        <begin position="175"/>
        <end position="245"/>
    </location>
</feature>
<dbReference type="FunFam" id="1.10.418.10:FF:000028">
    <property type="entry name" value="RP/EB family microtubule-associated protein"/>
    <property type="match status" value="1"/>
</dbReference>
<keyword evidence="10" id="KW-0175">Coiled coil</keyword>
<dbReference type="Pfam" id="PF00307">
    <property type="entry name" value="CH"/>
    <property type="match status" value="1"/>
</dbReference>
<dbReference type="SUPFAM" id="SSF47576">
    <property type="entry name" value="Calponin-homology domain, CH-domain"/>
    <property type="match status" value="1"/>
</dbReference>
<keyword evidence="8" id="KW-0131">Cell cycle</keyword>
<keyword evidence="3" id="KW-0963">Cytoplasm</keyword>
<evidence type="ECO:0000256" key="11">
    <source>
        <dbReference type="SAM" id="MobiDB-lite"/>
    </source>
</evidence>
<dbReference type="SUPFAM" id="SSF140612">
    <property type="entry name" value="EB1 dimerisation domain-like"/>
    <property type="match status" value="1"/>
</dbReference>
<organism evidence="14 15">
    <name type="scientific">Prymnesium parvum</name>
    <name type="common">Toxic golden alga</name>
    <dbReference type="NCBI Taxonomy" id="97485"/>
    <lineage>
        <taxon>Eukaryota</taxon>
        <taxon>Haptista</taxon>
        <taxon>Haptophyta</taxon>
        <taxon>Prymnesiophyceae</taxon>
        <taxon>Prymnesiales</taxon>
        <taxon>Prymnesiaceae</taxon>
        <taxon>Prymnesium</taxon>
    </lineage>
</organism>
<keyword evidence="15" id="KW-1185">Reference proteome</keyword>
<keyword evidence="5 9" id="KW-0493">Microtubule</keyword>
<dbReference type="EMBL" id="JBGBPQ010000008">
    <property type="protein sequence ID" value="KAL1520430.1"/>
    <property type="molecule type" value="Genomic_DNA"/>
</dbReference>
<dbReference type="AlphaFoldDB" id="A0AB34JFM0"/>
<evidence type="ECO:0000256" key="1">
    <source>
        <dbReference type="ARBA" id="ARBA00004245"/>
    </source>
</evidence>
<feature type="coiled-coil region" evidence="10">
    <location>
        <begin position="183"/>
        <end position="217"/>
    </location>
</feature>
<dbReference type="PROSITE" id="PS50021">
    <property type="entry name" value="CH"/>
    <property type="match status" value="1"/>
</dbReference>
<evidence type="ECO:0000256" key="10">
    <source>
        <dbReference type="SAM" id="Coils"/>
    </source>
</evidence>
<evidence type="ECO:0000256" key="4">
    <source>
        <dbReference type="ARBA" id="ARBA00022618"/>
    </source>
</evidence>
<dbReference type="Pfam" id="PF03271">
    <property type="entry name" value="EB1"/>
    <property type="match status" value="1"/>
</dbReference>
<feature type="region of interest" description="Disordered" evidence="11">
    <location>
        <begin position="124"/>
        <end position="183"/>
    </location>
</feature>
<evidence type="ECO:0000259" key="12">
    <source>
        <dbReference type="PROSITE" id="PS50021"/>
    </source>
</evidence>
<accession>A0AB34JFM0</accession>
<evidence type="ECO:0000256" key="7">
    <source>
        <dbReference type="ARBA" id="ARBA00023212"/>
    </source>
</evidence>
<evidence type="ECO:0000259" key="13">
    <source>
        <dbReference type="PROSITE" id="PS51230"/>
    </source>
</evidence>
<comment type="subcellular location">
    <subcellularLocation>
        <location evidence="1">Cytoplasm</location>
        <location evidence="1">Cytoskeleton</location>
    </subcellularLocation>
</comment>
<dbReference type="FunFam" id="1.20.5.1430:FF:000001">
    <property type="entry name" value="microtubule-associated protein RP/EB family member 1"/>
    <property type="match status" value="1"/>
</dbReference>
<sequence>MSAMGMMHEGYFVGRKELINWIRQYFDPGFSKIEDLASGVVYCQIIDSIYPGVVPMSKVKMTAKTEVDFIHNFKILQTAFGKKKIDRYIDVDKLTKRSFQYNMEFLQFIKCYWDMHAPDGVAPDAVLHESGGNEQPKPAAPARKAAGGGKPAAGLGPAKRINPPPPAAPPPAARPPPAAPEAQQDLAAEVDELKQSVDNLERERDFYYMKLREVEIMCQQHEGENVPFLQQVLEILYKTDDAEEFVNPEVVEQAQIPA</sequence>
<keyword evidence="6" id="KW-0498">Mitosis</keyword>
<evidence type="ECO:0000256" key="5">
    <source>
        <dbReference type="ARBA" id="ARBA00022701"/>
    </source>
</evidence>
<protein>
    <recommendedName>
        <fullName evidence="16">Microtubule-associated protein RP/EB family member 1</fullName>
    </recommendedName>
</protein>
<dbReference type="Gene3D" id="1.20.5.1430">
    <property type="match status" value="1"/>
</dbReference>